<feature type="domain" description="Chalcone isomerase" evidence="1">
    <location>
        <begin position="168"/>
        <end position="288"/>
    </location>
</feature>
<dbReference type="OrthoDB" id="18193at2759"/>
<dbReference type="Pfam" id="PF16035">
    <property type="entry name" value="Chalcone_2"/>
    <property type="match status" value="2"/>
</dbReference>
<dbReference type="SUPFAM" id="SSF54626">
    <property type="entry name" value="Chalcone isomerase"/>
    <property type="match status" value="1"/>
</dbReference>
<keyword evidence="3" id="KW-1185">Reference proteome</keyword>
<evidence type="ECO:0000313" key="2">
    <source>
        <dbReference type="EMBL" id="ORZ34046.1"/>
    </source>
</evidence>
<dbReference type="InterPro" id="IPR016087">
    <property type="entry name" value="Chalcone_isomerase"/>
</dbReference>
<dbReference type="InterPro" id="IPR016088">
    <property type="entry name" value="Chalcone_isomerase_3-sand"/>
</dbReference>
<dbReference type="Proteomes" id="UP000193411">
    <property type="component" value="Unassembled WGS sequence"/>
</dbReference>
<dbReference type="GO" id="GO:0016872">
    <property type="term" value="F:intramolecular lyase activity"/>
    <property type="evidence" value="ECO:0007669"/>
    <property type="project" value="InterPro"/>
</dbReference>
<proteinExistence type="predicted"/>
<keyword evidence="2" id="KW-0413">Isomerase</keyword>
<feature type="domain" description="Chalcone isomerase" evidence="1">
    <location>
        <begin position="121"/>
        <end position="160"/>
    </location>
</feature>
<dbReference type="PANTHER" id="PTHR47284:SF3">
    <property type="entry name" value="FATTY-ACID-BINDING PROTEIN 2"/>
    <property type="match status" value="1"/>
</dbReference>
<gene>
    <name evidence="2" type="ORF">BCR44DRAFT_34639</name>
</gene>
<accession>A0A1Y2HHK0</accession>
<name>A0A1Y2HHK0_9FUNG</name>
<dbReference type="PANTHER" id="PTHR47284">
    <property type="entry name" value="FATTY-ACID-BINDING PROTEIN 2"/>
    <property type="match status" value="1"/>
</dbReference>
<reference evidence="2 3" key="1">
    <citation type="submission" date="2016-07" db="EMBL/GenBank/DDBJ databases">
        <title>Pervasive Adenine N6-methylation of Active Genes in Fungi.</title>
        <authorList>
            <consortium name="DOE Joint Genome Institute"/>
            <person name="Mondo S.J."/>
            <person name="Dannebaum R.O."/>
            <person name="Kuo R.C."/>
            <person name="Labutti K."/>
            <person name="Haridas S."/>
            <person name="Kuo A."/>
            <person name="Salamov A."/>
            <person name="Ahrendt S.R."/>
            <person name="Lipzen A."/>
            <person name="Sullivan W."/>
            <person name="Andreopoulos W.B."/>
            <person name="Clum A."/>
            <person name="Lindquist E."/>
            <person name="Daum C."/>
            <person name="Ramamoorthy G.K."/>
            <person name="Gryganskyi A."/>
            <person name="Culley D."/>
            <person name="Magnuson J.K."/>
            <person name="James T.Y."/>
            <person name="O'Malley M.A."/>
            <person name="Stajich J.E."/>
            <person name="Spatafora J.W."/>
            <person name="Visel A."/>
            <person name="Grigoriev I.V."/>
        </authorList>
    </citation>
    <scope>NUCLEOTIDE SEQUENCE [LARGE SCALE GENOMIC DNA]</scope>
    <source>
        <strain evidence="2 3">PL171</strain>
    </source>
</reference>
<organism evidence="2 3">
    <name type="scientific">Catenaria anguillulae PL171</name>
    <dbReference type="NCBI Taxonomy" id="765915"/>
    <lineage>
        <taxon>Eukaryota</taxon>
        <taxon>Fungi</taxon>
        <taxon>Fungi incertae sedis</taxon>
        <taxon>Blastocladiomycota</taxon>
        <taxon>Blastocladiomycetes</taxon>
        <taxon>Blastocladiales</taxon>
        <taxon>Catenariaceae</taxon>
        <taxon>Catenaria</taxon>
    </lineage>
</organism>
<dbReference type="STRING" id="765915.A0A1Y2HHK0"/>
<dbReference type="InterPro" id="IPR036298">
    <property type="entry name" value="Chalcone_isomerase_sf"/>
</dbReference>
<dbReference type="EMBL" id="MCFL01000031">
    <property type="protein sequence ID" value="ORZ34046.1"/>
    <property type="molecule type" value="Genomic_DNA"/>
</dbReference>
<evidence type="ECO:0000313" key="3">
    <source>
        <dbReference type="Proteomes" id="UP000193411"/>
    </source>
</evidence>
<protein>
    <submittedName>
        <fullName evidence="2">Chalcone-flavanone isomerase-domain-containing protein</fullName>
    </submittedName>
</protein>
<sequence>MSRALTSLPGRLAKRFASHPAAASKSTRMAIARRLSSTSQFSWRPLEGQDGWQSQSKSRSTSRSCAAVTAAAAAFAAGLIASSVILADASPSGDTVVDPATGASLPRVLSVPASGNAASFDFQLVGYGARQVTFLSINVYSVGIYVPKGHFAKFASNCTSSSDCNLEASLAQTTTPLAIYLVPARNSSAAHLRDGFVRTFMTAIAKAGPEADREKMLDDVNKFKAVFPTAAVEKGHKFVFVYLPARGLRIMHQGVDQGVVESPWLGKALFEAYLRTDKPISPKLRANLIEQLVPTVPVHVSETN</sequence>
<dbReference type="AlphaFoldDB" id="A0A1Y2HHK0"/>
<comment type="caution">
    <text evidence="2">The sequence shown here is derived from an EMBL/GenBank/DDBJ whole genome shotgun (WGS) entry which is preliminary data.</text>
</comment>
<dbReference type="Gene3D" id="3.50.70.10">
    <property type="match status" value="1"/>
</dbReference>
<evidence type="ECO:0000259" key="1">
    <source>
        <dbReference type="Pfam" id="PF16035"/>
    </source>
</evidence>